<sequence length="463" mass="49927" precursor="true">MKPLLLIPLLCVLVASGSTAPAPPTDDPLGVVLEASGWTADRRERLATDGPLSADDRRDLLRLAGRLGRFPDQLQEQAARTNTSSAEPLIPVVADLSVLSVEPLPGASDAGDRLRIEAADGDSAVTVLAPAAPRAWRESGVLPQRAELLGLRVNDQTLLAVAWRWSPTAPAYPHINFGESVLGSLGVNVGALDLLVDGGRLRAIESAPFYEVLSATREIGPQQLARFARRNLPNYAEQWVDDPQAPERERALIADVRQNTSAGRYPIAPLFNDALRQRGELYVLDGVARRAVAIETAAAAGERSVSARYGVDRYYEIELFTADSRNLPVVFCALEIPDGFPLGDRIEVPVRAAGFSFKRWAYRTRQQDADGQDKRQLAPLLVGRAPLMLAPPEQAGPGWGVAVGLAFAASLALVWLVVWRTNQRDAEFGRAARRQPAVDPSRLSGLDGVSTDGPPSQNRGSSE</sequence>
<evidence type="ECO:0000256" key="1">
    <source>
        <dbReference type="SAM" id="MobiDB-lite"/>
    </source>
</evidence>
<keyword evidence="2" id="KW-0472">Membrane</keyword>
<feature type="transmembrane region" description="Helical" evidence="2">
    <location>
        <begin position="398"/>
        <end position="418"/>
    </location>
</feature>
<name>A0A5C5XQF4_9BACT</name>
<protein>
    <submittedName>
        <fullName evidence="4">Uncharacterized protein</fullName>
    </submittedName>
</protein>
<keyword evidence="3" id="KW-0732">Signal</keyword>
<keyword evidence="5" id="KW-1185">Reference proteome</keyword>
<feature type="signal peptide" evidence="3">
    <location>
        <begin position="1"/>
        <end position="20"/>
    </location>
</feature>
<evidence type="ECO:0000313" key="4">
    <source>
        <dbReference type="EMBL" id="TWT65417.1"/>
    </source>
</evidence>
<keyword evidence="2" id="KW-1133">Transmembrane helix</keyword>
<evidence type="ECO:0000313" key="5">
    <source>
        <dbReference type="Proteomes" id="UP000318478"/>
    </source>
</evidence>
<feature type="region of interest" description="Disordered" evidence="1">
    <location>
        <begin position="429"/>
        <end position="463"/>
    </location>
</feature>
<gene>
    <name evidence="4" type="ORF">Pla123a_48850</name>
</gene>
<accession>A0A5C5XQF4</accession>
<proteinExistence type="predicted"/>
<feature type="chain" id="PRO_5023058229" evidence="3">
    <location>
        <begin position="21"/>
        <end position="463"/>
    </location>
</feature>
<reference evidence="4 5" key="1">
    <citation type="submission" date="2019-02" db="EMBL/GenBank/DDBJ databases">
        <title>Deep-cultivation of Planctomycetes and their phenomic and genomic characterization uncovers novel biology.</title>
        <authorList>
            <person name="Wiegand S."/>
            <person name="Jogler M."/>
            <person name="Boedeker C."/>
            <person name="Pinto D."/>
            <person name="Vollmers J."/>
            <person name="Rivas-Marin E."/>
            <person name="Kohn T."/>
            <person name="Peeters S.H."/>
            <person name="Heuer A."/>
            <person name="Rast P."/>
            <person name="Oberbeckmann S."/>
            <person name="Bunk B."/>
            <person name="Jeske O."/>
            <person name="Meyerdierks A."/>
            <person name="Storesund J.E."/>
            <person name="Kallscheuer N."/>
            <person name="Luecker S."/>
            <person name="Lage O.M."/>
            <person name="Pohl T."/>
            <person name="Merkel B.J."/>
            <person name="Hornburger P."/>
            <person name="Mueller R.-W."/>
            <person name="Bruemmer F."/>
            <person name="Labrenz M."/>
            <person name="Spormann A.M."/>
            <person name="Op Den Camp H."/>
            <person name="Overmann J."/>
            <person name="Amann R."/>
            <person name="Jetten M.S.M."/>
            <person name="Mascher T."/>
            <person name="Medema M.H."/>
            <person name="Devos D.P."/>
            <person name="Kaster A.-K."/>
            <person name="Ovreas L."/>
            <person name="Rohde M."/>
            <person name="Galperin M.Y."/>
            <person name="Jogler C."/>
        </authorList>
    </citation>
    <scope>NUCLEOTIDE SEQUENCE [LARGE SCALE GENOMIC DNA]</scope>
    <source>
        <strain evidence="4 5">Pla123a</strain>
    </source>
</reference>
<comment type="caution">
    <text evidence="4">The sequence shown here is derived from an EMBL/GenBank/DDBJ whole genome shotgun (WGS) entry which is preliminary data.</text>
</comment>
<dbReference type="RefSeq" id="WP_146591876.1">
    <property type="nucleotide sequence ID" value="NZ_SJPO01000019.1"/>
</dbReference>
<evidence type="ECO:0000256" key="2">
    <source>
        <dbReference type="SAM" id="Phobius"/>
    </source>
</evidence>
<feature type="compositionally biased region" description="Polar residues" evidence="1">
    <location>
        <begin position="453"/>
        <end position="463"/>
    </location>
</feature>
<dbReference type="AlphaFoldDB" id="A0A5C5XQF4"/>
<dbReference type="EMBL" id="SJPO01000019">
    <property type="protein sequence ID" value="TWT65417.1"/>
    <property type="molecule type" value="Genomic_DNA"/>
</dbReference>
<evidence type="ECO:0000256" key="3">
    <source>
        <dbReference type="SAM" id="SignalP"/>
    </source>
</evidence>
<dbReference type="OrthoDB" id="239825at2"/>
<dbReference type="Proteomes" id="UP000318478">
    <property type="component" value="Unassembled WGS sequence"/>
</dbReference>
<keyword evidence="2" id="KW-0812">Transmembrane</keyword>
<organism evidence="4 5">
    <name type="scientific">Posidoniimonas polymericola</name>
    <dbReference type="NCBI Taxonomy" id="2528002"/>
    <lineage>
        <taxon>Bacteria</taxon>
        <taxon>Pseudomonadati</taxon>
        <taxon>Planctomycetota</taxon>
        <taxon>Planctomycetia</taxon>
        <taxon>Pirellulales</taxon>
        <taxon>Lacipirellulaceae</taxon>
        <taxon>Posidoniimonas</taxon>
    </lineage>
</organism>